<dbReference type="RefSeq" id="WP_086411556.1">
    <property type="nucleotide sequence ID" value="NZ_NFDT01000050.1"/>
</dbReference>
<sequence length="566" mass="62690">MDVKYRPEPWQNMGDGMNRITKDALMKLREANESLKRIDGRIRDLDSDGSIHFNPKDQSQKISELLDSYTTLQKYCGEVGRIVSEHIDKPFLVEMDKFAQKMRDTSILSFETNNRIGSTTTTVLPGAHAGYGSVPQTIQKKKDKITVEDIFRDSPAFDNVLRGEYKELKKQNPDAKLNYEEYKKVVPSTRGFEYKSIEDEQKKLEMVRDIGIGVGIIITTILCPPLGAAAAVVYGGVQIKSGIDGEDWGTHRKLSQEERVGNIIFGGLDAIPVVGAVGKGVKAFKGTSELADLAKLLKFKEGMPGFNPNLGKNVVQSLRDNKAIMLDRLKLASLKMEKSGNEKMYQLGEKIAKSIDDRTAKSASFEVDGNGLLISKQGGTDLQSWVNKHHTESNKIIDDKIKGVEASLASKGTDNIGKGASGANEFDDILIDSYKNLRKNKEISGQAHHLNQDAAFRDYIPRNDGLSVKLEGNIFKDIDSPHYNAHKSLEDFWNIYRKNGDLAGLKPNLTDYNNALRDSLINAGLSEAQVNKAVSEAIKQQINAGLLADDFVPRIPGRINLPKPKP</sequence>
<evidence type="ECO:0000313" key="3">
    <source>
        <dbReference type="Proteomes" id="UP000194882"/>
    </source>
</evidence>
<gene>
    <name evidence="2" type="ORF">BK754_06135</name>
</gene>
<protein>
    <submittedName>
        <fullName evidence="2">Uncharacterized protein</fullName>
    </submittedName>
</protein>
<name>A0A9X6FQC2_BACTU</name>
<feature type="transmembrane region" description="Helical" evidence="1">
    <location>
        <begin position="210"/>
        <end position="234"/>
    </location>
</feature>
<keyword evidence="1" id="KW-1133">Transmembrane helix</keyword>
<dbReference type="AlphaFoldDB" id="A0A9X6FQC2"/>
<dbReference type="PANTHER" id="PTHR34976:SF2">
    <property type="entry name" value="TYPE VII SECRETION SYSTEM PROTEIN ESSD"/>
    <property type="match status" value="1"/>
</dbReference>
<keyword evidence="1" id="KW-0472">Membrane</keyword>
<accession>A0A9X6FQC2</accession>
<keyword evidence="1" id="KW-0812">Transmembrane</keyword>
<evidence type="ECO:0000313" key="2">
    <source>
        <dbReference type="EMBL" id="OTY98565.1"/>
    </source>
</evidence>
<reference evidence="2 3" key="1">
    <citation type="submission" date="2016-10" db="EMBL/GenBank/DDBJ databases">
        <title>Comparative genomics of Bacillus thuringiensis reveals a path to pathogens against multiple invertebrate hosts.</title>
        <authorList>
            <person name="Zheng J."/>
            <person name="Gao Q."/>
            <person name="Liu H."/>
            <person name="Peng D."/>
            <person name="Ruan L."/>
            <person name="Sun M."/>
        </authorList>
    </citation>
    <scope>NUCLEOTIDE SEQUENCE [LARGE SCALE GENOMIC DNA]</scope>
    <source>
        <strain evidence="2">BGSC 4I4</strain>
    </source>
</reference>
<comment type="caution">
    <text evidence="2">The sequence shown here is derived from an EMBL/GenBank/DDBJ whole genome shotgun (WGS) entry which is preliminary data.</text>
</comment>
<evidence type="ECO:0000256" key="1">
    <source>
        <dbReference type="SAM" id="Phobius"/>
    </source>
</evidence>
<dbReference type="Proteomes" id="UP000194882">
    <property type="component" value="Unassembled WGS sequence"/>
</dbReference>
<dbReference type="EMBL" id="NFDT01000050">
    <property type="protein sequence ID" value="OTY98565.1"/>
    <property type="molecule type" value="Genomic_DNA"/>
</dbReference>
<proteinExistence type="predicted"/>
<dbReference type="PANTHER" id="PTHR34976">
    <property type="entry name" value="RIBONUCLEASE YQCG-RELATED"/>
    <property type="match status" value="1"/>
</dbReference>
<dbReference type="InterPro" id="IPR051768">
    <property type="entry name" value="Bact_secretion_toxin"/>
</dbReference>
<organism evidence="2 3">
    <name type="scientific">Bacillus thuringiensis serovar subtoxicus</name>
    <dbReference type="NCBI Taxonomy" id="475791"/>
    <lineage>
        <taxon>Bacteria</taxon>
        <taxon>Bacillati</taxon>
        <taxon>Bacillota</taxon>
        <taxon>Bacilli</taxon>
        <taxon>Bacillales</taxon>
        <taxon>Bacillaceae</taxon>
        <taxon>Bacillus</taxon>
        <taxon>Bacillus cereus group</taxon>
    </lineage>
</organism>